<dbReference type="Pfam" id="PF00275">
    <property type="entry name" value="EPSP_synthase"/>
    <property type="match status" value="1"/>
</dbReference>
<evidence type="ECO:0000256" key="7">
    <source>
        <dbReference type="ARBA" id="ARBA00022984"/>
    </source>
</evidence>
<dbReference type="InterPro" id="IPR050068">
    <property type="entry name" value="MurA_subfamily"/>
</dbReference>
<dbReference type="InterPro" id="IPR001986">
    <property type="entry name" value="Enolpyruvate_Tfrase_dom"/>
</dbReference>
<evidence type="ECO:0000256" key="15">
    <source>
        <dbReference type="ARBA" id="ARBA00047527"/>
    </source>
</evidence>
<evidence type="ECO:0000259" key="16">
    <source>
        <dbReference type="Pfam" id="PF00275"/>
    </source>
</evidence>
<accession>X1DJD8</accession>
<feature type="non-terminal residue" evidence="17">
    <location>
        <position position="1"/>
    </location>
</feature>
<dbReference type="GO" id="GO:0071555">
    <property type="term" value="P:cell wall organization"/>
    <property type="evidence" value="ECO:0007669"/>
    <property type="project" value="UniProtKB-KW"/>
</dbReference>
<organism evidence="17">
    <name type="scientific">marine sediment metagenome</name>
    <dbReference type="NCBI Taxonomy" id="412755"/>
    <lineage>
        <taxon>unclassified sequences</taxon>
        <taxon>metagenomes</taxon>
        <taxon>ecological metagenomes</taxon>
    </lineage>
</organism>
<proteinExistence type="inferred from homology"/>
<keyword evidence="9" id="KW-0961">Cell wall biogenesis/degradation</keyword>
<dbReference type="PANTHER" id="PTHR43783">
    <property type="entry name" value="UDP-N-ACETYLGLUCOSAMINE 1-CARBOXYVINYLTRANSFERASE"/>
    <property type="match status" value="1"/>
</dbReference>
<dbReference type="EC" id="2.5.1.7" evidence="11"/>
<evidence type="ECO:0000256" key="6">
    <source>
        <dbReference type="ARBA" id="ARBA00022960"/>
    </source>
</evidence>
<evidence type="ECO:0000256" key="13">
    <source>
        <dbReference type="ARBA" id="ARBA00042443"/>
    </source>
</evidence>
<comment type="subcellular location">
    <subcellularLocation>
        <location evidence="1">Cytoplasm</location>
    </subcellularLocation>
</comment>
<feature type="domain" description="Enolpyruvate transferase" evidence="16">
    <location>
        <begin position="1"/>
        <end position="173"/>
    </location>
</feature>
<keyword evidence="5" id="KW-0808">Transferase</keyword>
<keyword evidence="7" id="KW-0573">Peptidoglycan synthesis</keyword>
<dbReference type="GO" id="GO:0051301">
    <property type="term" value="P:cell division"/>
    <property type="evidence" value="ECO:0007669"/>
    <property type="project" value="UniProtKB-KW"/>
</dbReference>
<gene>
    <name evidence="17" type="ORF">S03H2_06990</name>
</gene>
<keyword evidence="8" id="KW-0131">Cell cycle</keyword>
<reference evidence="17" key="1">
    <citation type="journal article" date="2014" name="Front. Microbiol.">
        <title>High frequency of phylogenetically diverse reductive dehalogenase-homologous genes in deep subseafloor sedimentary metagenomes.</title>
        <authorList>
            <person name="Kawai M."/>
            <person name="Futagami T."/>
            <person name="Toyoda A."/>
            <person name="Takaki Y."/>
            <person name="Nishi S."/>
            <person name="Hori S."/>
            <person name="Arai W."/>
            <person name="Tsubouchi T."/>
            <person name="Morono Y."/>
            <person name="Uchiyama I."/>
            <person name="Ito T."/>
            <person name="Fujiyama A."/>
            <person name="Inagaki F."/>
            <person name="Takami H."/>
        </authorList>
    </citation>
    <scope>NUCLEOTIDE SEQUENCE</scope>
    <source>
        <strain evidence="17">Expedition CK06-06</strain>
    </source>
</reference>
<evidence type="ECO:0000256" key="10">
    <source>
        <dbReference type="ARBA" id="ARBA00038367"/>
    </source>
</evidence>
<dbReference type="PANTHER" id="PTHR43783:SF1">
    <property type="entry name" value="UDP-N-ACETYLGLUCOSAMINE 1-CARBOXYVINYLTRANSFERASE"/>
    <property type="match status" value="1"/>
</dbReference>
<keyword evidence="4" id="KW-0132">Cell division</keyword>
<evidence type="ECO:0000313" key="17">
    <source>
        <dbReference type="EMBL" id="GAH20986.1"/>
    </source>
</evidence>
<protein>
    <recommendedName>
        <fullName evidence="12">UDP-N-acetylglucosamine 1-carboxyvinyltransferase</fullName>
        <ecNumber evidence="11">2.5.1.7</ecNumber>
    </recommendedName>
    <alternativeName>
        <fullName evidence="13">Enoylpyruvate transferase</fullName>
    </alternativeName>
    <alternativeName>
        <fullName evidence="14">UDP-N-acetylglucosamine enolpyruvyl transferase</fullName>
    </alternativeName>
</protein>
<evidence type="ECO:0000256" key="1">
    <source>
        <dbReference type="ARBA" id="ARBA00004496"/>
    </source>
</evidence>
<comment type="catalytic activity">
    <reaction evidence="15">
        <text>phosphoenolpyruvate + UDP-N-acetyl-alpha-D-glucosamine = UDP-N-acetyl-3-O-(1-carboxyvinyl)-alpha-D-glucosamine + phosphate</text>
        <dbReference type="Rhea" id="RHEA:18681"/>
        <dbReference type="ChEBI" id="CHEBI:43474"/>
        <dbReference type="ChEBI" id="CHEBI:57705"/>
        <dbReference type="ChEBI" id="CHEBI:58702"/>
        <dbReference type="ChEBI" id="CHEBI:68483"/>
        <dbReference type="EC" id="2.5.1.7"/>
    </reaction>
</comment>
<evidence type="ECO:0000256" key="4">
    <source>
        <dbReference type="ARBA" id="ARBA00022618"/>
    </source>
</evidence>
<dbReference type="GO" id="GO:0008760">
    <property type="term" value="F:UDP-N-acetylglucosamine 1-carboxyvinyltransferase activity"/>
    <property type="evidence" value="ECO:0007669"/>
    <property type="project" value="UniProtKB-EC"/>
</dbReference>
<evidence type="ECO:0000256" key="11">
    <source>
        <dbReference type="ARBA" id="ARBA00039108"/>
    </source>
</evidence>
<keyword evidence="3" id="KW-0963">Cytoplasm</keyword>
<dbReference type="EMBL" id="BARU01003155">
    <property type="protein sequence ID" value="GAH20986.1"/>
    <property type="molecule type" value="Genomic_DNA"/>
</dbReference>
<evidence type="ECO:0000256" key="3">
    <source>
        <dbReference type="ARBA" id="ARBA00022490"/>
    </source>
</evidence>
<evidence type="ECO:0000256" key="14">
    <source>
        <dbReference type="ARBA" id="ARBA00042842"/>
    </source>
</evidence>
<evidence type="ECO:0000256" key="8">
    <source>
        <dbReference type="ARBA" id="ARBA00023306"/>
    </source>
</evidence>
<comment type="similarity">
    <text evidence="10">Belongs to the EPSP synthase family. MurA subfamily.</text>
</comment>
<comment type="pathway">
    <text evidence="2">Cell wall biogenesis; peptidoglycan biosynthesis.</text>
</comment>
<dbReference type="GO" id="GO:0008360">
    <property type="term" value="P:regulation of cell shape"/>
    <property type="evidence" value="ECO:0007669"/>
    <property type="project" value="UniProtKB-KW"/>
</dbReference>
<dbReference type="InterPro" id="IPR036968">
    <property type="entry name" value="Enolpyruvate_Tfrase_sf"/>
</dbReference>
<dbReference type="Gene3D" id="3.65.10.10">
    <property type="entry name" value="Enolpyruvate transferase domain"/>
    <property type="match status" value="1"/>
</dbReference>
<evidence type="ECO:0000256" key="12">
    <source>
        <dbReference type="ARBA" id="ARBA00039754"/>
    </source>
</evidence>
<comment type="caution">
    <text evidence="17">The sequence shown here is derived from an EMBL/GenBank/DDBJ whole genome shotgun (WGS) entry which is preliminary data.</text>
</comment>
<dbReference type="GO" id="GO:0005737">
    <property type="term" value="C:cytoplasm"/>
    <property type="evidence" value="ECO:0007669"/>
    <property type="project" value="UniProtKB-SubCell"/>
</dbReference>
<evidence type="ECO:0000256" key="9">
    <source>
        <dbReference type="ARBA" id="ARBA00023316"/>
    </source>
</evidence>
<dbReference type="SUPFAM" id="SSF55205">
    <property type="entry name" value="EPT/RTPC-like"/>
    <property type="match status" value="1"/>
</dbReference>
<evidence type="ECO:0000256" key="2">
    <source>
        <dbReference type="ARBA" id="ARBA00004752"/>
    </source>
</evidence>
<evidence type="ECO:0000256" key="5">
    <source>
        <dbReference type="ARBA" id="ARBA00022679"/>
    </source>
</evidence>
<sequence length="189" mass="20632">IEAGTFLVMAAVTKGEIFIEGAKPEMIRMAINKFRECGVNILEKENGILVSMDKKPEPTDISTLPFPGFPTDLQPLATVLLSLSFGVSIITENIFENRFTYISELNRMGADIRTDGHHAVIRGVDKLTGVPVTAPDLRAGAALVTAGLAAEGTTEIYDIYHIDRGYENLEDKLTKLGAKISRVKLNNIK</sequence>
<name>X1DJD8_9ZZZZ</name>
<dbReference type="AlphaFoldDB" id="X1DJD8"/>
<dbReference type="InterPro" id="IPR013792">
    <property type="entry name" value="RNA3'P_cycl/enolpyr_Trfase_a/b"/>
</dbReference>
<keyword evidence="6" id="KW-0133">Cell shape</keyword>
<dbReference type="GO" id="GO:0009252">
    <property type="term" value="P:peptidoglycan biosynthetic process"/>
    <property type="evidence" value="ECO:0007669"/>
    <property type="project" value="UniProtKB-KW"/>
</dbReference>